<gene>
    <name evidence="1" type="primary">HUL4_3</name>
    <name evidence="1" type="ORF">EV182_007795</name>
</gene>
<name>A0ACC1H8E2_9FUNG</name>
<proteinExistence type="predicted"/>
<keyword evidence="2" id="KW-1185">Reference proteome</keyword>
<accession>A0ACC1H8E2</accession>
<keyword evidence="1" id="KW-0012">Acyltransferase</keyword>
<sequence>MELRSTASKTASGGVAQAHFDTSNRLSRTVHFRPGYHRNRSQSESHRVNPFSTARTQPGPSAPSANALTLPAMRGLDMSDYVVGDDGVFYFKSKQLVPYEKDWRLLSACKFMALLFKTNQLRSCRSNRFGLSEFYNPYLYSDRRDTMTINILEDFDAWQSEKSRQIFCFCQYPFILSGDAKMYIMRMDSSRQMAQKHKEALFSAFFLDSSLNAHLKLNVRRNCLVEDSLTQLNSQQTDLKKRLKISFVGEDGVDAGGLTKEWFMLLLRELMNPLYG</sequence>
<dbReference type="Proteomes" id="UP001145114">
    <property type="component" value="Unassembled WGS sequence"/>
</dbReference>
<reference evidence="1" key="1">
    <citation type="submission" date="2022-06" db="EMBL/GenBank/DDBJ databases">
        <title>Phylogenomic reconstructions and comparative analyses of Kickxellomycotina fungi.</title>
        <authorList>
            <person name="Reynolds N.K."/>
            <person name="Stajich J.E."/>
            <person name="Barry K."/>
            <person name="Grigoriev I.V."/>
            <person name="Crous P."/>
            <person name="Smith M.E."/>
        </authorList>
    </citation>
    <scope>NUCLEOTIDE SEQUENCE</scope>
    <source>
        <strain evidence="1">RSA 2271</strain>
    </source>
</reference>
<dbReference type="EC" id="2.3.2.26" evidence="1"/>
<dbReference type="EMBL" id="JAMZIH010008894">
    <property type="protein sequence ID" value="KAJ1671149.1"/>
    <property type="molecule type" value="Genomic_DNA"/>
</dbReference>
<keyword evidence="1" id="KW-0808">Transferase</keyword>
<evidence type="ECO:0000313" key="1">
    <source>
        <dbReference type="EMBL" id="KAJ1671149.1"/>
    </source>
</evidence>
<feature type="non-terminal residue" evidence="1">
    <location>
        <position position="276"/>
    </location>
</feature>
<protein>
    <submittedName>
        <fullName evidence="1">E3 ubiquitin-protein ligase</fullName>
        <ecNumber evidence="1">2.3.2.26</ecNumber>
    </submittedName>
</protein>
<organism evidence="1 2">
    <name type="scientific">Spiromyces aspiralis</name>
    <dbReference type="NCBI Taxonomy" id="68401"/>
    <lineage>
        <taxon>Eukaryota</taxon>
        <taxon>Fungi</taxon>
        <taxon>Fungi incertae sedis</taxon>
        <taxon>Zoopagomycota</taxon>
        <taxon>Kickxellomycotina</taxon>
        <taxon>Kickxellomycetes</taxon>
        <taxon>Kickxellales</taxon>
        <taxon>Kickxellaceae</taxon>
        <taxon>Spiromyces</taxon>
    </lineage>
</organism>
<evidence type="ECO:0000313" key="2">
    <source>
        <dbReference type="Proteomes" id="UP001145114"/>
    </source>
</evidence>
<comment type="caution">
    <text evidence="1">The sequence shown here is derived from an EMBL/GenBank/DDBJ whole genome shotgun (WGS) entry which is preliminary data.</text>
</comment>